<name>A0A2A5SSN0_LACLC</name>
<feature type="transmembrane region" description="Helical" evidence="1">
    <location>
        <begin position="370"/>
        <end position="391"/>
    </location>
</feature>
<reference evidence="2 3" key="1">
    <citation type="submission" date="2014-12" db="EMBL/GenBank/DDBJ databases">
        <title>Draft genome sequences of 10 type strains of Lactococcus.</title>
        <authorList>
            <person name="Sun Z."/>
            <person name="Zhong Z."/>
            <person name="Liu W."/>
            <person name="Zhang W."/>
            <person name="Zhang H."/>
        </authorList>
    </citation>
    <scope>NUCLEOTIDE SEQUENCE [LARGE SCALE GENOMIC DNA]</scope>
    <source>
        <strain evidence="2 3">DSM 21502</strain>
    </source>
</reference>
<feature type="transmembrane region" description="Helical" evidence="1">
    <location>
        <begin position="432"/>
        <end position="459"/>
    </location>
</feature>
<feature type="transmembrane region" description="Helical" evidence="1">
    <location>
        <begin position="403"/>
        <end position="420"/>
    </location>
</feature>
<feature type="transmembrane region" description="Helical" evidence="1">
    <location>
        <begin position="278"/>
        <end position="298"/>
    </location>
</feature>
<comment type="caution">
    <text evidence="2">The sequence shown here is derived from an EMBL/GenBank/DDBJ whole genome shotgun (WGS) entry which is preliminary data.</text>
</comment>
<feature type="transmembrane region" description="Helical" evidence="1">
    <location>
        <begin position="241"/>
        <end position="257"/>
    </location>
</feature>
<evidence type="ECO:0000313" key="2">
    <source>
        <dbReference type="EMBL" id="PCS18128.1"/>
    </source>
</evidence>
<organism evidence="2 3">
    <name type="scientific">Lactococcus cremoris subsp. tructae</name>
    <dbReference type="NCBI Taxonomy" id="542833"/>
    <lineage>
        <taxon>Bacteria</taxon>
        <taxon>Bacillati</taxon>
        <taxon>Bacillota</taxon>
        <taxon>Bacilli</taxon>
        <taxon>Lactobacillales</taxon>
        <taxon>Streptococcaceae</taxon>
        <taxon>Lactococcus</taxon>
    </lineage>
</organism>
<evidence type="ECO:0000313" key="3">
    <source>
        <dbReference type="Proteomes" id="UP000218711"/>
    </source>
</evidence>
<feature type="transmembrane region" description="Helical" evidence="1">
    <location>
        <begin position="172"/>
        <end position="189"/>
    </location>
</feature>
<accession>A0A2A5SSN0</accession>
<feature type="transmembrane region" description="Helical" evidence="1">
    <location>
        <begin position="138"/>
        <end position="165"/>
    </location>
</feature>
<keyword evidence="1" id="KW-0812">Transmembrane</keyword>
<gene>
    <name evidence="2" type="ORF">RU92_GL002234</name>
</gene>
<keyword evidence="1" id="KW-0472">Membrane</keyword>
<feature type="transmembrane region" description="Helical" evidence="1">
    <location>
        <begin position="195"/>
        <end position="212"/>
    </location>
</feature>
<feature type="transmembrane region" description="Helical" evidence="1">
    <location>
        <begin position="21"/>
        <end position="44"/>
    </location>
</feature>
<feature type="transmembrane region" description="Helical" evidence="1">
    <location>
        <begin position="340"/>
        <end position="358"/>
    </location>
</feature>
<proteinExistence type="predicted"/>
<protein>
    <recommendedName>
        <fullName evidence="4">DUF2142 domain-containing protein</fullName>
    </recommendedName>
</protein>
<dbReference type="RefSeq" id="WP_096816304.1">
    <property type="nucleotide sequence ID" value="NZ_JXKC01000006.1"/>
</dbReference>
<dbReference type="EMBL" id="JXKC01000006">
    <property type="protein sequence ID" value="PCS18128.1"/>
    <property type="molecule type" value="Genomic_DNA"/>
</dbReference>
<dbReference type="AlphaFoldDB" id="A0A2A5SSN0"/>
<evidence type="ECO:0000256" key="1">
    <source>
        <dbReference type="SAM" id="Phobius"/>
    </source>
</evidence>
<dbReference type="Proteomes" id="UP000218711">
    <property type="component" value="Unassembled WGS sequence"/>
</dbReference>
<dbReference type="InterPro" id="IPR018674">
    <property type="entry name" value="DUF2142_membrane"/>
</dbReference>
<dbReference type="Pfam" id="PF09913">
    <property type="entry name" value="DUF2142"/>
    <property type="match status" value="1"/>
</dbReference>
<feature type="transmembrane region" description="Helical" evidence="1">
    <location>
        <begin position="219"/>
        <end position="235"/>
    </location>
</feature>
<sequence length="460" mass="52103">MDSEYIELHKKRREQKEPTIPIHKIYLVLSILFGLIFSIAMPLFSEQDGQYHYVAASEMVNLSTNLSNYGEYTVGSGTDGQDFFYKNKKYFSQYYLQKIEIIPQKDIPRLPNSAKSKFNYDYFGHLIPALGVYIGHKIYPSLGVMVTVGRLLNMVFCSILLFFIIKWVKKGKEVFACILLSPVAINSLASLSYDAVNFVWVSMLIALAINMIVSKRERWKLYIPVLVIISIISFIWIKTNYLVLLAIFPIIIINKMLGEGIEKNRRTQTSQQKYHRMILLLTVASGIVGTLGLIIISYNNGGIGYILSRLWPSFGITYTTNQNIVSQTLLSQSNRGENLLPFWLSGVWFALMICMLLVQEKYVKSRFISWGALGIFIVSIIAVYLAFIPFGGVSSGQIWGVQGRYFTPLLPLLSIVVGNYKFKLKLSPQKPLIILMAVIVVFSNSLVVINTLTGMYGLFS</sequence>
<keyword evidence="1" id="KW-1133">Transmembrane helix</keyword>
<evidence type="ECO:0008006" key="4">
    <source>
        <dbReference type="Google" id="ProtNLM"/>
    </source>
</evidence>